<dbReference type="OrthoDB" id="10616941at2759"/>
<organism evidence="1 2">
    <name type="scientific">Triparma columacea</name>
    <dbReference type="NCBI Taxonomy" id="722753"/>
    <lineage>
        <taxon>Eukaryota</taxon>
        <taxon>Sar</taxon>
        <taxon>Stramenopiles</taxon>
        <taxon>Ochrophyta</taxon>
        <taxon>Bolidophyceae</taxon>
        <taxon>Parmales</taxon>
        <taxon>Triparmaceae</taxon>
        <taxon>Triparma</taxon>
    </lineage>
</organism>
<dbReference type="AlphaFoldDB" id="A0A9W7GFC6"/>
<sequence>MREWVKVVTVNVDTEATNPRLPNNVSIWRVSSPLRRVPRRLLRIVPSSVVSVDEFTWLAESYKDVEEMTLNWRSLPVDDTIFEGNFNLPNRGRIRIDEEGRKLVFEMEIDLWLPSLVVKVVERLVLRRELKALVRFTAEEIEEEERIKMLL</sequence>
<evidence type="ECO:0000313" key="1">
    <source>
        <dbReference type="EMBL" id="GMI42991.1"/>
    </source>
</evidence>
<proteinExistence type="predicted"/>
<name>A0A9W7GFC6_9STRA</name>
<keyword evidence="2" id="KW-1185">Reference proteome</keyword>
<protein>
    <submittedName>
        <fullName evidence="1">Uncharacterized protein</fullName>
    </submittedName>
</protein>
<comment type="caution">
    <text evidence="1">The sequence shown here is derived from an EMBL/GenBank/DDBJ whole genome shotgun (WGS) entry which is preliminary data.</text>
</comment>
<dbReference type="EMBL" id="BRYA01000186">
    <property type="protein sequence ID" value="GMI42991.1"/>
    <property type="molecule type" value="Genomic_DNA"/>
</dbReference>
<gene>
    <name evidence="1" type="ORF">TrCOL_g6932</name>
</gene>
<dbReference type="Proteomes" id="UP001165065">
    <property type="component" value="Unassembled WGS sequence"/>
</dbReference>
<evidence type="ECO:0000313" key="2">
    <source>
        <dbReference type="Proteomes" id="UP001165065"/>
    </source>
</evidence>
<reference evidence="2" key="1">
    <citation type="journal article" date="2023" name="Commun. Biol.">
        <title>Genome analysis of Parmales, the sister group of diatoms, reveals the evolutionary specialization of diatoms from phago-mixotrophs to photoautotrophs.</title>
        <authorList>
            <person name="Ban H."/>
            <person name="Sato S."/>
            <person name="Yoshikawa S."/>
            <person name="Yamada K."/>
            <person name="Nakamura Y."/>
            <person name="Ichinomiya M."/>
            <person name="Sato N."/>
            <person name="Blanc-Mathieu R."/>
            <person name="Endo H."/>
            <person name="Kuwata A."/>
            <person name="Ogata H."/>
        </authorList>
    </citation>
    <scope>NUCLEOTIDE SEQUENCE [LARGE SCALE GENOMIC DNA]</scope>
</reference>
<accession>A0A9W7GFC6</accession>